<dbReference type="SUPFAM" id="SSF75217">
    <property type="entry name" value="alpha/beta knot"/>
    <property type="match status" value="1"/>
</dbReference>
<evidence type="ECO:0000256" key="1">
    <source>
        <dbReference type="ARBA" id="ARBA00022603"/>
    </source>
</evidence>
<protein>
    <submittedName>
        <fullName evidence="5">Ribosomal RNA large subunit methyltransferase H</fullName>
    </submittedName>
</protein>
<keyword evidence="1 5" id="KW-0489">Methyltransferase</keyword>
<dbReference type="AlphaFoldDB" id="A0A2V3IZ75"/>
<name>A0A2V3IZ75_9FLOR</name>
<dbReference type="PANTHER" id="PTHR33603">
    <property type="entry name" value="METHYLTRANSFERASE"/>
    <property type="match status" value="1"/>
</dbReference>
<dbReference type="Gene3D" id="3.40.1280.10">
    <property type="match status" value="1"/>
</dbReference>
<dbReference type="GO" id="GO:0008168">
    <property type="term" value="F:methyltransferase activity"/>
    <property type="evidence" value="ECO:0007669"/>
    <property type="project" value="UniProtKB-KW"/>
</dbReference>
<dbReference type="HAMAP" id="MF_00658">
    <property type="entry name" value="23SrRNA_methyltr_H"/>
    <property type="match status" value="1"/>
</dbReference>
<gene>
    <name evidence="5" type="ORF">BWQ96_02855</name>
</gene>
<dbReference type="InterPro" id="IPR003742">
    <property type="entry name" value="RlmH-like"/>
</dbReference>
<keyword evidence="6" id="KW-1185">Reference proteome</keyword>
<dbReference type="OrthoDB" id="429744at2759"/>
<dbReference type="EMBL" id="NBIV01000025">
    <property type="protein sequence ID" value="PXF47375.1"/>
    <property type="molecule type" value="Genomic_DNA"/>
</dbReference>
<dbReference type="GO" id="GO:0006364">
    <property type="term" value="P:rRNA processing"/>
    <property type="evidence" value="ECO:0007669"/>
    <property type="project" value="InterPro"/>
</dbReference>
<dbReference type="PANTHER" id="PTHR33603:SF1">
    <property type="entry name" value="RIBOSOMAL RNA LARGE SUBUNIT METHYLTRANSFERASE H"/>
    <property type="match status" value="1"/>
</dbReference>
<keyword evidence="3" id="KW-0949">S-adenosyl-L-methionine</keyword>
<evidence type="ECO:0000256" key="3">
    <source>
        <dbReference type="ARBA" id="ARBA00022691"/>
    </source>
</evidence>
<dbReference type="GO" id="GO:0032259">
    <property type="term" value="P:methylation"/>
    <property type="evidence" value="ECO:0007669"/>
    <property type="project" value="UniProtKB-KW"/>
</dbReference>
<evidence type="ECO:0000256" key="2">
    <source>
        <dbReference type="ARBA" id="ARBA00022679"/>
    </source>
</evidence>
<comment type="similarity">
    <text evidence="4">Belongs to the RNA methyltransferase RlmH family.</text>
</comment>
<keyword evidence="2 5" id="KW-0808">Transferase</keyword>
<reference evidence="5 6" key="1">
    <citation type="journal article" date="2018" name="Mol. Biol. Evol.">
        <title>Analysis of the draft genome of the red seaweed Gracilariopsis chorda provides insights into genome size evolution in Rhodophyta.</title>
        <authorList>
            <person name="Lee J."/>
            <person name="Yang E.C."/>
            <person name="Graf L."/>
            <person name="Yang J.H."/>
            <person name="Qiu H."/>
            <person name="Zel Zion U."/>
            <person name="Chan C.X."/>
            <person name="Stephens T.G."/>
            <person name="Weber A.P.M."/>
            <person name="Boo G.H."/>
            <person name="Boo S.M."/>
            <person name="Kim K.M."/>
            <person name="Shin Y."/>
            <person name="Jung M."/>
            <person name="Lee S.J."/>
            <person name="Yim H.S."/>
            <person name="Lee J.H."/>
            <person name="Bhattacharya D."/>
            <person name="Yoon H.S."/>
        </authorList>
    </citation>
    <scope>NUCLEOTIDE SEQUENCE [LARGE SCALE GENOMIC DNA]</scope>
    <source>
        <strain evidence="5 6">SKKU-2015</strain>
        <tissue evidence="5">Whole body</tissue>
    </source>
</reference>
<dbReference type="CDD" id="cd18081">
    <property type="entry name" value="RlmH-like"/>
    <property type="match status" value="1"/>
</dbReference>
<evidence type="ECO:0000313" key="6">
    <source>
        <dbReference type="Proteomes" id="UP000247409"/>
    </source>
</evidence>
<accession>A0A2V3IZ75</accession>
<evidence type="ECO:0000256" key="4">
    <source>
        <dbReference type="ARBA" id="ARBA00038303"/>
    </source>
</evidence>
<dbReference type="InterPro" id="IPR029028">
    <property type="entry name" value="Alpha/beta_knot_MTases"/>
</dbReference>
<sequence length="191" mass="21345">MLLVRPYIGAGLLGGSFVRNKLCTTKEALKPVRHAKSATFHAKLKVQLITIGKRSGKDAVFDPLVAEYTKRMSNVISISERSVKRESATALVAELSKREAVMLMDEHGPMPRDSIHFSEMIFAALERGGSRLSMIVGDADGLPLSVLEVQNSRVQKVSLSPLTFTHKMARLFIYEQLYRATEIRNNSKYHK</sequence>
<dbReference type="Proteomes" id="UP000247409">
    <property type="component" value="Unassembled WGS sequence"/>
</dbReference>
<evidence type="ECO:0000313" key="5">
    <source>
        <dbReference type="EMBL" id="PXF47375.1"/>
    </source>
</evidence>
<proteinExistence type="inferred from homology"/>
<dbReference type="InterPro" id="IPR029026">
    <property type="entry name" value="tRNA_m1G_MTases_N"/>
</dbReference>
<comment type="caution">
    <text evidence="5">The sequence shown here is derived from an EMBL/GenBank/DDBJ whole genome shotgun (WGS) entry which is preliminary data.</text>
</comment>
<organism evidence="5 6">
    <name type="scientific">Gracilariopsis chorda</name>
    <dbReference type="NCBI Taxonomy" id="448386"/>
    <lineage>
        <taxon>Eukaryota</taxon>
        <taxon>Rhodophyta</taxon>
        <taxon>Florideophyceae</taxon>
        <taxon>Rhodymeniophycidae</taxon>
        <taxon>Gracilariales</taxon>
        <taxon>Gracilariaceae</taxon>
        <taxon>Gracilariopsis</taxon>
    </lineage>
</organism>
<dbReference type="Pfam" id="PF02590">
    <property type="entry name" value="SPOUT_MTase"/>
    <property type="match status" value="1"/>
</dbReference>